<proteinExistence type="predicted"/>
<dbReference type="Proteomes" id="UP000295313">
    <property type="component" value="Unassembled WGS sequence"/>
</dbReference>
<keyword evidence="2" id="KW-1185">Reference proteome</keyword>
<dbReference type="AlphaFoldDB" id="A0A4R8I5Y9"/>
<gene>
    <name evidence="1" type="ORF">B0I22_1577</name>
</gene>
<accession>A0A4R8I5Y9</accession>
<dbReference type="RefSeq" id="WP_133944039.1">
    <property type="nucleotide sequence ID" value="NZ_SOEO01000002.1"/>
</dbReference>
<evidence type="ECO:0000313" key="1">
    <source>
        <dbReference type="EMBL" id="TDX83989.1"/>
    </source>
</evidence>
<name>A0A4R8I5Y9_9FLAO</name>
<sequence length="155" mass="17207">MATLFTFGLSQIKYNGTKVGMTYKDTCKITQDAAEVTEHFEEGKSSPAIQTKDKKIPKAEFSIMNPDAKFLADHLGGTYNATDKSWSFDGSETVEPGEWEIETKKGMDFRIPKGDSDVTIDFEVSDKGILLVKFIITPLTPEDPTEKPFIATEKA</sequence>
<organism evidence="1 2">
    <name type="scientific">Epilithonimonas xixisoli</name>
    <dbReference type="NCBI Taxonomy" id="1476462"/>
    <lineage>
        <taxon>Bacteria</taxon>
        <taxon>Pseudomonadati</taxon>
        <taxon>Bacteroidota</taxon>
        <taxon>Flavobacteriia</taxon>
        <taxon>Flavobacteriales</taxon>
        <taxon>Weeksellaceae</taxon>
        <taxon>Chryseobacterium group</taxon>
        <taxon>Epilithonimonas</taxon>
    </lineage>
</organism>
<comment type="caution">
    <text evidence="1">The sequence shown here is derived from an EMBL/GenBank/DDBJ whole genome shotgun (WGS) entry which is preliminary data.</text>
</comment>
<dbReference type="EMBL" id="SOEO01000002">
    <property type="protein sequence ID" value="TDX83989.1"/>
    <property type="molecule type" value="Genomic_DNA"/>
</dbReference>
<evidence type="ECO:0000313" key="2">
    <source>
        <dbReference type="Proteomes" id="UP000295313"/>
    </source>
</evidence>
<protein>
    <submittedName>
        <fullName evidence="1">Uncharacterized protein</fullName>
    </submittedName>
</protein>
<dbReference type="OrthoDB" id="762138at2"/>
<reference evidence="1 2" key="1">
    <citation type="submission" date="2019-03" db="EMBL/GenBank/DDBJ databases">
        <title>Genomic Encyclopedia of Type Strains, Phase III (KMG-III): the genomes of soil and plant-associated and newly described type strains.</title>
        <authorList>
            <person name="Whitman W."/>
        </authorList>
    </citation>
    <scope>NUCLEOTIDE SEQUENCE [LARGE SCALE GENOMIC DNA]</scope>
    <source>
        <strain evidence="1 2">CGMCC 1.12802</strain>
    </source>
</reference>